<dbReference type="EMBL" id="FOXO01000027">
    <property type="protein sequence ID" value="SFQ25838.1"/>
    <property type="molecule type" value="Genomic_DNA"/>
</dbReference>
<protein>
    <recommendedName>
        <fullName evidence="3">Alpha/beta hydrolase</fullName>
    </recommendedName>
</protein>
<dbReference type="OrthoDB" id="358525at2"/>
<keyword evidence="2" id="KW-1185">Reference proteome</keyword>
<dbReference type="SUPFAM" id="SSF53474">
    <property type="entry name" value="alpha/beta-Hydrolases"/>
    <property type="match status" value="1"/>
</dbReference>
<dbReference type="Gene3D" id="3.40.50.1820">
    <property type="entry name" value="alpha/beta hydrolase"/>
    <property type="match status" value="1"/>
</dbReference>
<proteinExistence type="predicted"/>
<organism evidence="1 2">
    <name type="scientific">Butyrivibrio proteoclasticus</name>
    <dbReference type="NCBI Taxonomy" id="43305"/>
    <lineage>
        <taxon>Bacteria</taxon>
        <taxon>Bacillati</taxon>
        <taxon>Bacillota</taxon>
        <taxon>Clostridia</taxon>
        <taxon>Lachnospirales</taxon>
        <taxon>Lachnospiraceae</taxon>
        <taxon>Butyrivibrio</taxon>
    </lineage>
</organism>
<evidence type="ECO:0008006" key="3">
    <source>
        <dbReference type="Google" id="ProtNLM"/>
    </source>
</evidence>
<name>A0A1I5X1M2_9FIRM</name>
<accession>A0A1I5X1M2</accession>
<gene>
    <name evidence="1" type="ORF">SAMN04487928_12734</name>
</gene>
<dbReference type="Proteomes" id="UP000182624">
    <property type="component" value="Unassembled WGS sequence"/>
</dbReference>
<dbReference type="InterPro" id="IPR029058">
    <property type="entry name" value="AB_hydrolase_fold"/>
</dbReference>
<dbReference type="AlphaFoldDB" id="A0A1I5X1M2"/>
<evidence type="ECO:0000313" key="2">
    <source>
        <dbReference type="Proteomes" id="UP000182624"/>
    </source>
</evidence>
<dbReference type="RefSeq" id="WP_074890615.1">
    <property type="nucleotide sequence ID" value="NZ_FOXO01000027.1"/>
</dbReference>
<evidence type="ECO:0000313" key="1">
    <source>
        <dbReference type="EMBL" id="SFQ25838.1"/>
    </source>
</evidence>
<sequence length="204" mass="23619">MNENKKSLVIYVHGKGGNANEIENYHKFFSGHEFYGFDYKADNPWDAKKEFKAKIEELANCYENITLIANSIGAYFSMVANCDEYISHAYFVSPIVDMEKLILNMIAWAGTTETELQEKKIIPVDFGDDLSWEYLQYARSNPVKWNVSTDILYGSLDNLQELDTITTFANRINATLTVMEGGEHWFHTDEQIHFLNDWMQSRRG</sequence>
<reference evidence="2" key="1">
    <citation type="submission" date="2016-10" db="EMBL/GenBank/DDBJ databases">
        <authorList>
            <person name="Varghese N."/>
            <person name="Submissions S."/>
        </authorList>
    </citation>
    <scope>NUCLEOTIDE SEQUENCE [LARGE SCALE GENOMIC DNA]</scope>
    <source>
        <strain evidence="2">P18</strain>
    </source>
</reference>